<dbReference type="Gene3D" id="2.170.130.10">
    <property type="entry name" value="TonB-dependent receptor, plug domain"/>
    <property type="match status" value="1"/>
</dbReference>
<keyword evidence="10 11" id="KW-0998">Cell outer membrane</keyword>
<evidence type="ECO:0000256" key="3">
    <source>
        <dbReference type="ARBA" id="ARBA00022452"/>
    </source>
</evidence>
<sequence>MKTFIILPLALFNAVSAFAQTTAPANTPPAGDVTTLDPITVTGTRERALLSETPASIGTVSADSVRETAPLHPGQILGQIPGVAIAVTNGEGHTTAIRQPFTTSPVYLFLEDGIPIRATGFFNHNALYEVNLPMAGGIEVVRGPGTALYGSDAIGGIINVLSRAPVSYAHGDLSGEYGSFGSWRGLASGGSALGERGAFQADLNATHTDGWRDRTAYDRRSANLRFDQTVGRDDTLKTLVAVSHIAQQTGANSPLPLADYLHNPTLNRLPIAYRNVSAVRISTEYEHHAGDNLLSFIPYFRDDAMELNGSYNLSFDPRIERTHNVSYGLMAKWRRKFIPGRTRLIAGIDFDYSPGSRQEDNLLVTRTGSGATAIYSDYRFGTRIYDYRVTFQSLSPYVHTEFSPTARLRLTAGLRYDLLDFAMSNHLPSGTVAANVLGATKYYGQIAADDRSFSRASPKLGATYTLTPHLHLYTSYNFGFRVPSESQLYRAGNDSSAANAQEKARLGLALQPIKARQFELGVRGEVGAWSYNLVGYDLVKRDDLVSQRDLATNVTVNVNAGRTDHRGVEAGLGGPLMPGLRIDTALSYSNQRYINWATSAANYSGHDIEAAPHVLANTRLTWRPAGGAMVQLEWVRVGAYWLEASNSPAYGKYPGHDLLNLRATYAFNRRVTLFGRLMNATNKRFADSASVSSSTPVFSPGLPRAAYGGVEVKW</sequence>
<dbReference type="SUPFAM" id="SSF56935">
    <property type="entry name" value="Porins"/>
    <property type="match status" value="1"/>
</dbReference>
<keyword evidence="9 11" id="KW-0472">Membrane</keyword>
<protein>
    <submittedName>
        <fullName evidence="16">TonB-dependent receptor</fullName>
    </submittedName>
</protein>
<evidence type="ECO:0000256" key="11">
    <source>
        <dbReference type="PROSITE-ProRule" id="PRU01360"/>
    </source>
</evidence>
<dbReference type="GO" id="GO:0009279">
    <property type="term" value="C:cell outer membrane"/>
    <property type="evidence" value="ECO:0007669"/>
    <property type="project" value="UniProtKB-SubCell"/>
</dbReference>
<keyword evidence="16" id="KW-0675">Receptor</keyword>
<dbReference type="AlphaFoldDB" id="A0A8F9TVQ5"/>
<dbReference type="RefSeq" id="WP_220161967.1">
    <property type="nucleotide sequence ID" value="NZ_CP080507.1"/>
</dbReference>
<dbReference type="Proteomes" id="UP000825051">
    <property type="component" value="Chromosome"/>
</dbReference>
<dbReference type="InterPro" id="IPR012910">
    <property type="entry name" value="Plug_dom"/>
</dbReference>
<evidence type="ECO:0000256" key="5">
    <source>
        <dbReference type="ARBA" id="ARBA00022692"/>
    </source>
</evidence>
<dbReference type="KEGG" id="ole:K0B96_16390"/>
<feature type="domain" description="TonB-dependent receptor-like beta-barrel" evidence="14">
    <location>
        <begin position="207"/>
        <end position="679"/>
    </location>
</feature>
<evidence type="ECO:0000256" key="7">
    <source>
        <dbReference type="ARBA" id="ARBA00023065"/>
    </source>
</evidence>
<gene>
    <name evidence="16" type="ORF">K0B96_16390</name>
</gene>
<keyword evidence="4" id="KW-0410">Iron transport</keyword>
<dbReference type="PANTHER" id="PTHR32552:SF81">
    <property type="entry name" value="TONB-DEPENDENT OUTER MEMBRANE RECEPTOR"/>
    <property type="match status" value="1"/>
</dbReference>
<dbReference type="GO" id="GO:0006826">
    <property type="term" value="P:iron ion transport"/>
    <property type="evidence" value="ECO:0007669"/>
    <property type="project" value="UniProtKB-KW"/>
</dbReference>
<evidence type="ECO:0000256" key="2">
    <source>
        <dbReference type="ARBA" id="ARBA00022448"/>
    </source>
</evidence>
<evidence type="ECO:0000256" key="8">
    <source>
        <dbReference type="ARBA" id="ARBA00023077"/>
    </source>
</evidence>
<dbReference type="CDD" id="cd01347">
    <property type="entry name" value="ligand_gated_channel"/>
    <property type="match status" value="1"/>
</dbReference>
<dbReference type="Pfam" id="PF07715">
    <property type="entry name" value="Plug"/>
    <property type="match status" value="1"/>
</dbReference>
<evidence type="ECO:0000256" key="9">
    <source>
        <dbReference type="ARBA" id="ARBA00023136"/>
    </source>
</evidence>
<keyword evidence="6" id="KW-0408">Iron</keyword>
<feature type="chain" id="PRO_5034964528" evidence="13">
    <location>
        <begin position="20"/>
        <end position="714"/>
    </location>
</feature>
<keyword evidence="5 11" id="KW-0812">Transmembrane</keyword>
<dbReference type="Pfam" id="PF00593">
    <property type="entry name" value="TonB_dep_Rec_b-barrel"/>
    <property type="match status" value="1"/>
</dbReference>
<keyword evidence="2 11" id="KW-0813">Transport</keyword>
<feature type="domain" description="TonB-dependent receptor plug" evidence="15">
    <location>
        <begin position="51"/>
        <end position="157"/>
    </location>
</feature>
<dbReference type="InterPro" id="IPR039426">
    <property type="entry name" value="TonB-dep_rcpt-like"/>
</dbReference>
<dbReference type="InterPro" id="IPR037066">
    <property type="entry name" value="Plug_dom_sf"/>
</dbReference>
<proteinExistence type="inferred from homology"/>
<evidence type="ECO:0000256" key="10">
    <source>
        <dbReference type="ARBA" id="ARBA00023237"/>
    </source>
</evidence>
<reference evidence="16" key="1">
    <citation type="submission" date="2021-08" db="EMBL/GenBank/DDBJ databases">
        <title>Genome of a novel bacterium of the phylum Verrucomicrobia, Oleiharenicola sp. KSB-15.</title>
        <authorList>
            <person name="Chung J.-H."/>
            <person name="Ahn J.-H."/>
            <person name="Yoon Y."/>
            <person name="Kim D.-Y."/>
            <person name="An S.-H."/>
            <person name="Park I."/>
            <person name="Yeon J."/>
        </authorList>
    </citation>
    <scope>NUCLEOTIDE SEQUENCE</scope>
    <source>
        <strain evidence="16">KSB-15</strain>
    </source>
</reference>
<evidence type="ECO:0000256" key="6">
    <source>
        <dbReference type="ARBA" id="ARBA00023004"/>
    </source>
</evidence>
<evidence type="ECO:0000259" key="15">
    <source>
        <dbReference type="Pfam" id="PF07715"/>
    </source>
</evidence>
<dbReference type="PROSITE" id="PS52016">
    <property type="entry name" value="TONB_DEPENDENT_REC_3"/>
    <property type="match status" value="1"/>
</dbReference>
<keyword evidence="8 12" id="KW-0798">TonB box</keyword>
<evidence type="ECO:0000256" key="1">
    <source>
        <dbReference type="ARBA" id="ARBA00004571"/>
    </source>
</evidence>
<keyword evidence="13" id="KW-0732">Signal</keyword>
<comment type="similarity">
    <text evidence="11 12">Belongs to the TonB-dependent receptor family.</text>
</comment>
<evidence type="ECO:0000313" key="16">
    <source>
        <dbReference type="EMBL" id="QYM78861.1"/>
    </source>
</evidence>
<comment type="subcellular location">
    <subcellularLocation>
        <location evidence="1 11">Cell outer membrane</location>
        <topology evidence="1 11">Multi-pass membrane protein</topology>
    </subcellularLocation>
</comment>
<evidence type="ECO:0000256" key="13">
    <source>
        <dbReference type="SAM" id="SignalP"/>
    </source>
</evidence>
<dbReference type="InterPro" id="IPR036942">
    <property type="entry name" value="Beta-barrel_TonB_sf"/>
</dbReference>
<name>A0A8F9TVQ5_9BACT</name>
<evidence type="ECO:0000313" key="17">
    <source>
        <dbReference type="Proteomes" id="UP000825051"/>
    </source>
</evidence>
<keyword evidence="7" id="KW-0406">Ion transport</keyword>
<evidence type="ECO:0000256" key="4">
    <source>
        <dbReference type="ARBA" id="ARBA00022496"/>
    </source>
</evidence>
<organism evidence="16 17">
    <name type="scientific">Horticoccus luteus</name>
    <dbReference type="NCBI Taxonomy" id="2862869"/>
    <lineage>
        <taxon>Bacteria</taxon>
        <taxon>Pseudomonadati</taxon>
        <taxon>Verrucomicrobiota</taxon>
        <taxon>Opitutia</taxon>
        <taxon>Opitutales</taxon>
        <taxon>Opitutaceae</taxon>
        <taxon>Horticoccus</taxon>
    </lineage>
</organism>
<keyword evidence="17" id="KW-1185">Reference proteome</keyword>
<keyword evidence="3 11" id="KW-1134">Transmembrane beta strand</keyword>
<accession>A0A8F9TVQ5</accession>
<dbReference type="PANTHER" id="PTHR32552">
    <property type="entry name" value="FERRICHROME IRON RECEPTOR-RELATED"/>
    <property type="match status" value="1"/>
</dbReference>
<dbReference type="Gene3D" id="2.40.170.20">
    <property type="entry name" value="TonB-dependent receptor, beta-barrel domain"/>
    <property type="match status" value="1"/>
</dbReference>
<evidence type="ECO:0000259" key="14">
    <source>
        <dbReference type="Pfam" id="PF00593"/>
    </source>
</evidence>
<feature type="signal peptide" evidence="13">
    <location>
        <begin position="1"/>
        <end position="19"/>
    </location>
</feature>
<dbReference type="EMBL" id="CP080507">
    <property type="protein sequence ID" value="QYM78861.1"/>
    <property type="molecule type" value="Genomic_DNA"/>
</dbReference>
<evidence type="ECO:0000256" key="12">
    <source>
        <dbReference type="RuleBase" id="RU003357"/>
    </source>
</evidence>
<dbReference type="InterPro" id="IPR000531">
    <property type="entry name" value="Beta-barrel_TonB"/>
</dbReference>